<keyword evidence="11" id="KW-1185">Reference proteome</keyword>
<name>A0AAV9VF22_9PEZI</name>
<gene>
    <name evidence="10" type="ORF">TWF696_001123</name>
</gene>
<dbReference type="Gene3D" id="3.40.50.200">
    <property type="entry name" value="Peptidase S8/S53 domain"/>
    <property type="match status" value="1"/>
</dbReference>
<feature type="region of interest" description="Disordered" evidence="7">
    <location>
        <begin position="150"/>
        <end position="172"/>
    </location>
</feature>
<dbReference type="PROSITE" id="PS00138">
    <property type="entry name" value="SUBTILASE_SER"/>
    <property type="match status" value="1"/>
</dbReference>
<dbReference type="InterPro" id="IPR034193">
    <property type="entry name" value="PCSK9_ProteinaseK-like"/>
</dbReference>
<feature type="domain" description="Peptidase S8/S53" evidence="9">
    <location>
        <begin position="232"/>
        <end position="468"/>
    </location>
</feature>
<dbReference type="PANTHER" id="PTHR43806:SF11">
    <property type="entry name" value="CEREVISIN-RELATED"/>
    <property type="match status" value="1"/>
</dbReference>
<dbReference type="InterPro" id="IPR023828">
    <property type="entry name" value="Peptidase_S8_Ser-AS"/>
</dbReference>
<comment type="similarity">
    <text evidence="1 5 6">Belongs to the peptidase S8 family.</text>
</comment>
<evidence type="ECO:0000256" key="7">
    <source>
        <dbReference type="SAM" id="MobiDB-lite"/>
    </source>
</evidence>
<evidence type="ECO:0000256" key="4">
    <source>
        <dbReference type="ARBA" id="ARBA00022825"/>
    </source>
</evidence>
<dbReference type="CDD" id="cd04077">
    <property type="entry name" value="Peptidases_S8_PCSK9_ProteinaseK_like"/>
    <property type="match status" value="1"/>
</dbReference>
<evidence type="ECO:0000256" key="1">
    <source>
        <dbReference type="ARBA" id="ARBA00011073"/>
    </source>
</evidence>
<proteinExistence type="inferred from homology"/>
<dbReference type="InterPro" id="IPR050131">
    <property type="entry name" value="Peptidase_S8_subtilisin-like"/>
</dbReference>
<dbReference type="GO" id="GO:0004252">
    <property type="term" value="F:serine-type endopeptidase activity"/>
    <property type="evidence" value="ECO:0007669"/>
    <property type="project" value="UniProtKB-UniRule"/>
</dbReference>
<organism evidence="10 11">
    <name type="scientific">Orbilia brochopaga</name>
    <dbReference type="NCBI Taxonomy" id="3140254"/>
    <lineage>
        <taxon>Eukaryota</taxon>
        <taxon>Fungi</taxon>
        <taxon>Dikarya</taxon>
        <taxon>Ascomycota</taxon>
        <taxon>Pezizomycotina</taxon>
        <taxon>Orbiliomycetes</taxon>
        <taxon>Orbiliales</taxon>
        <taxon>Orbiliaceae</taxon>
        <taxon>Orbilia</taxon>
    </lineage>
</organism>
<evidence type="ECO:0000256" key="6">
    <source>
        <dbReference type="RuleBase" id="RU003355"/>
    </source>
</evidence>
<keyword evidence="3 5" id="KW-0378">Hydrolase</keyword>
<protein>
    <recommendedName>
        <fullName evidence="9">Peptidase S8/S53 domain-containing protein</fullName>
    </recommendedName>
</protein>
<sequence>MKSVTFLSTSLILATIPSAFAIPTIKGVEARWVKSGAKSVQESNTNVAAAADAEQDYIVVLADDEKRPWPEVFKSMGWNTTETPAARSADGDDLLSFRAFETDEGESIQTFGTHMRAFTMTMKQSAGESVKALPNVAILEKDHKRAWAVMPRKAGSRPRNMPRSVIPDGQSLPQGFEITKRQAPGNSSAGEFLQQSTAPWNLQRVSSQGTVTSNGRRVTDLNFDYRFERKSGAGVDVYVVDSGFNFQHVDFGGRLKVLFSPAQDGGKDTIGHGTHTSGTVGSLTYGVAKNVNLFGIKVGDEAPTDSALVAGIETAIAQHNQRKTLPGFAGSVMSLSLGGPDLGQTLFAIMQRASQAGMHISVSAGNDNRDACGDFPAGFSRQIPLFSVGATDVNDNRATFSNFGPCVDIHAPGVDIVSTFNTGPQSVDSLMGTSMACPAVSGMIAAELALNPNLRLDPAGMKRHILSKGLPNVIKGTQGVTPGGFLMLNNDFPGNPAPRAGQRAR</sequence>
<dbReference type="PRINTS" id="PR00723">
    <property type="entry name" value="SUBTILISIN"/>
</dbReference>
<feature type="active site" description="Charge relay system" evidence="5">
    <location>
        <position position="434"/>
    </location>
</feature>
<comment type="caution">
    <text evidence="10">The sequence shown here is derived from an EMBL/GenBank/DDBJ whole genome shotgun (WGS) entry which is preliminary data.</text>
</comment>
<feature type="active site" description="Charge relay system" evidence="5">
    <location>
        <position position="241"/>
    </location>
</feature>
<dbReference type="PROSITE" id="PS51892">
    <property type="entry name" value="SUBTILASE"/>
    <property type="match status" value="1"/>
</dbReference>
<dbReference type="Proteomes" id="UP001375240">
    <property type="component" value="Unassembled WGS sequence"/>
</dbReference>
<keyword evidence="2 5" id="KW-0645">Protease</keyword>
<dbReference type="Pfam" id="PF00082">
    <property type="entry name" value="Peptidase_S8"/>
    <property type="match status" value="1"/>
</dbReference>
<keyword evidence="8" id="KW-0732">Signal</keyword>
<dbReference type="InterPro" id="IPR023827">
    <property type="entry name" value="Peptidase_S8_Asp-AS"/>
</dbReference>
<dbReference type="InterPro" id="IPR015500">
    <property type="entry name" value="Peptidase_S8_subtilisin-rel"/>
</dbReference>
<dbReference type="PANTHER" id="PTHR43806">
    <property type="entry name" value="PEPTIDASE S8"/>
    <property type="match status" value="1"/>
</dbReference>
<dbReference type="GO" id="GO:0006508">
    <property type="term" value="P:proteolysis"/>
    <property type="evidence" value="ECO:0007669"/>
    <property type="project" value="UniProtKB-KW"/>
</dbReference>
<feature type="chain" id="PRO_5043799226" description="Peptidase S8/S53 domain-containing protein" evidence="8">
    <location>
        <begin position="22"/>
        <end position="505"/>
    </location>
</feature>
<dbReference type="EMBL" id="JAVHNQ010000001">
    <property type="protein sequence ID" value="KAK6360002.1"/>
    <property type="molecule type" value="Genomic_DNA"/>
</dbReference>
<evidence type="ECO:0000313" key="11">
    <source>
        <dbReference type="Proteomes" id="UP001375240"/>
    </source>
</evidence>
<feature type="active site" description="Charge relay system" evidence="5">
    <location>
        <position position="272"/>
    </location>
</feature>
<evidence type="ECO:0000256" key="2">
    <source>
        <dbReference type="ARBA" id="ARBA00022670"/>
    </source>
</evidence>
<evidence type="ECO:0000256" key="8">
    <source>
        <dbReference type="SAM" id="SignalP"/>
    </source>
</evidence>
<reference evidence="10 11" key="1">
    <citation type="submission" date="2019-10" db="EMBL/GenBank/DDBJ databases">
        <authorList>
            <person name="Palmer J.M."/>
        </authorList>
    </citation>
    <scope>NUCLEOTIDE SEQUENCE [LARGE SCALE GENOMIC DNA]</scope>
    <source>
        <strain evidence="10 11">TWF696</strain>
    </source>
</reference>
<evidence type="ECO:0000259" key="9">
    <source>
        <dbReference type="Pfam" id="PF00082"/>
    </source>
</evidence>
<dbReference type="SUPFAM" id="SSF52743">
    <property type="entry name" value="Subtilisin-like"/>
    <property type="match status" value="1"/>
</dbReference>
<evidence type="ECO:0000256" key="5">
    <source>
        <dbReference type="PROSITE-ProRule" id="PRU01240"/>
    </source>
</evidence>
<evidence type="ECO:0000256" key="3">
    <source>
        <dbReference type="ARBA" id="ARBA00022801"/>
    </source>
</evidence>
<dbReference type="InterPro" id="IPR000209">
    <property type="entry name" value="Peptidase_S8/S53_dom"/>
</dbReference>
<dbReference type="InterPro" id="IPR036852">
    <property type="entry name" value="Peptidase_S8/S53_dom_sf"/>
</dbReference>
<feature type="signal peptide" evidence="8">
    <location>
        <begin position="1"/>
        <end position="21"/>
    </location>
</feature>
<accession>A0AAV9VF22</accession>
<dbReference type="AlphaFoldDB" id="A0AAV9VF22"/>
<keyword evidence="4 5" id="KW-0720">Serine protease</keyword>
<dbReference type="PROSITE" id="PS00136">
    <property type="entry name" value="SUBTILASE_ASP"/>
    <property type="match status" value="1"/>
</dbReference>
<evidence type="ECO:0000313" key="10">
    <source>
        <dbReference type="EMBL" id="KAK6360002.1"/>
    </source>
</evidence>